<organism evidence="1 2">
    <name type="scientific">Amycolatopsis thailandensis</name>
    <dbReference type="NCBI Taxonomy" id="589330"/>
    <lineage>
        <taxon>Bacteria</taxon>
        <taxon>Bacillati</taxon>
        <taxon>Actinomycetota</taxon>
        <taxon>Actinomycetes</taxon>
        <taxon>Pseudonocardiales</taxon>
        <taxon>Pseudonocardiaceae</taxon>
        <taxon>Amycolatopsis</taxon>
    </lineage>
</organism>
<accession>A0A229RPE6</accession>
<sequence length="205" mass="21665">MIVGDGQKHLVSIIVDLDGDAGSATGLIEATDGHPFWMEDQGRWLAAGKLKPGNQLHAVSGNPVTVVSVTPRTESRTAYNLSIDGIHAYYVLANTTAVLVHNTGPCGIPTAAEAAELVKKATPTGSALKAEPWHRAGSFVVDDISKKGTVFKIGSKDGRGDATLIQMPGELNGKPGRYEWIVRDGIMSHLMFIRGGTINGIAIKP</sequence>
<dbReference type="OrthoDB" id="291011at2"/>
<dbReference type="Gene3D" id="2.170.16.10">
    <property type="entry name" value="Hedgehog/Intein (Hint) domain"/>
    <property type="match status" value="1"/>
</dbReference>
<gene>
    <name evidence="1" type="ORF">CFP71_32160</name>
</gene>
<dbReference type="Pfam" id="PF07591">
    <property type="entry name" value="PT-HINT"/>
    <property type="match status" value="1"/>
</dbReference>
<dbReference type="InterPro" id="IPR036844">
    <property type="entry name" value="Hint_dom_sf"/>
</dbReference>
<dbReference type="Proteomes" id="UP000215223">
    <property type="component" value="Unassembled WGS sequence"/>
</dbReference>
<evidence type="ECO:0000313" key="2">
    <source>
        <dbReference type="Proteomes" id="UP000215223"/>
    </source>
</evidence>
<dbReference type="RefSeq" id="WP_093937707.1">
    <property type="nucleotide sequence ID" value="NZ_NMQT01000123.1"/>
</dbReference>
<name>A0A229RPE6_9PSEU</name>
<keyword evidence="2" id="KW-1185">Reference proteome</keyword>
<dbReference type="EMBL" id="NMQT01000123">
    <property type="protein sequence ID" value="OXM48425.1"/>
    <property type="molecule type" value="Genomic_DNA"/>
</dbReference>
<comment type="caution">
    <text evidence="1">The sequence shown here is derived from an EMBL/GenBank/DDBJ whole genome shotgun (WGS) entry which is preliminary data.</text>
</comment>
<proteinExistence type="predicted"/>
<evidence type="ECO:0008006" key="3">
    <source>
        <dbReference type="Google" id="ProtNLM"/>
    </source>
</evidence>
<reference evidence="1 2" key="1">
    <citation type="submission" date="2017-07" db="EMBL/GenBank/DDBJ databases">
        <title>Amycolatopsis thailandensis Genome sequencing and assembly.</title>
        <authorList>
            <person name="Kaur N."/>
            <person name="Mayilraj S."/>
        </authorList>
    </citation>
    <scope>NUCLEOTIDE SEQUENCE [LARGE SCALE GENOMIC DNA]</scope>
    <source>
        <strain evidence="1 2">JCM 16380</strain>
    </source>
</reference>
<dbReference type="CDD" id="cd00081">
    <property type="entry name" value="Hint"/>
    <property type="match status" value="1"/>
</dbReference>
<protein>
    <recommendedName>
        <fullName evidence="3">Intein C-terminal splicing domain-containing protein</fullName>
    </recommendedName>
</protein>
<dbReference type="AlphaFoldDB" id="A0A229RPE6"/>
<evidence type="ECO:0000313" key="1">
    <source>
        <dbReference type="EMBL" id="OXM48425.1"/>
    </source>
</evidence>
<dbReference type="SUPFAM" id="SSF51294">
    <property type="entry name" value="Hedgehog/intein (Hint) domain"/>
    <property type="match status" value="1"/>
</dbReference>